<dbReference type="GO" id="GO:0008241">
    <property type="term" value="F:peptidyl-dipeptidase activity"/>
    <property type="evidence" value="ECO:0007669"/>
    <property type="project" value="InterPro"/>
</dbReference>
<keyword evidence="9 14" id="KW-0479">Metal-binding</keyword>
<dbReference type="GO" id="GO:0016020">
    <property type="term" value="C:membrane"/>
    <property type="evidence" value="ECO:0007669"/>
    <property type="project" value="InterPro"/>
</dbReference>
<feature type="chain" id="PRO_5042032563" description="Angiotensin-converting enzyme" evidence="15">
    <location>
        <begin position="27"/>
        <end position="746"/>
    </location>
</feature>
<feature type="active site" description="Proton donor 2" evidence="7">
    <location>
        <position position="638"/>
    </location>
</feature>
<dbReference type="PANTHER" id="PTHR10514:SF27">
    <property type="entry name" value="ANGIOTENSIN-CONVERTING ENZYME"/>
    <property type="match status" value="1"/>
</dbReference>
<comment type="similarity">
    <text evidence="1 13 14">Belongs to the peptidase M2 family.</text>
</comment>
<gene>
    <name evidence="16" type="ORF">Pmani_028570</name>
</gene>
<keyword evidence="14" id="KW-0378">Hydrolase</keyword>
<feature type="binding site" evidence="12">
    <location>
        <position position="544"/>
    </location>
    <ligand>
        <name>Zn(2+)</name>
        <dbReference type="ChEBI" id="CHEBI:29105"/>
        <label>2</label>
        <note>catalytic</note>
    </ligand>
</feature>
<feature type="signal peptide" evidence="15">
    <location>
        <begin position="1"/>
        <end position="26"/>
    </location>
</feature>
<feature type="binding site" evidence="12">
    <location>
        <position position="516"/>
    </location>
    <ligand>
        <name>Zn(2+)</name>
        <dbReference type="ChEBI" id="CHEBI:29105"/>
        <label>2</label>
        <note>catalytic</note>
    </ligand>
</feature>
<evidence type="ECO:0000256" key="8">
    <source>
        <dbReference type="PIRSR" id="PIRSR601548-2"/>
    </source>
</evidence>
<keyword evidence="17" id="KW-1185">Reference proteome</keyword>
<sequence length="746" mass="83582">MVEQRGVWCLSVMVLLLLVVVEVNQATRPLPSTRHLSPARSLISTRPLTPATRPLPSTRHLPSTFPALEGVSWGGRVEGGLFTSWLAEYNRELELLRRRSAVALWASLVTPAPADHHVTTRLQHTQAALAGWQLRKVKEADTLQGLLLQLPVPLKEGEIQTQQEERHMLHLITRGPRYTHRQARILTTLVTEMRYIYSTVTLTHDNVTYRGEAEVNGVMRSSRDPALLLWAWEAWRDALGPPIRPLFTQTSRVSNAAAKRGGYRDMGEAWRAELELGEGVDVRSVVARVCDQLMPLYRLLHAHARHALQRHYGSQLVSSSGPLPAHLLGDLWGQDWSSLLDLIILDNPTHKPNPTHEINPTHESDNPTHEFNPNLPHKINPNLPHKINPTPTHKINPTHKSVNPNPTPIHEAANPTHKINPIHEFNPTQGTRRVQSGYGTTRAVVKEAERFFEGLGFPSLPGRVWTSSVLGRKGRGEAGTSCHPRALDMFTPGDYRLMLCLDGEVEKDNSLPIAYHELGHIHYFHSYSKQPAIFRDGANSALHETIGDTVQLAASTPVYNTEGGVVEIRRLLKVALKKLPLITFAAALETWRWAVLEGTVSEWEYNRAWWELRGSYQGVSPPTPRPNHTHFDPASKFHISDNTPYIRYLVAAVSQFQVHRGLCERTHGRPLPTPLHACPLAHSHAAGTTLRRVMSAGSSASWQWVMRELTGGATAILDVKPLLDYLDPLTNWLQHKALTDNLTLGW</sequence>
<evidence type="ECO:0000256" key="12">
    <source>
        <dbReference type="PIRSR" id="PIRSR601548-8"/>
    </source>
</evidence>
<dbReference type="GO" id="GO:0004180">
    <property type="term" value="F:carboxypeptidase activity"/>
    <property type="evidence" value="ECO:0007669"/>
    <property type="project" value="UniProtKB-KW"/>
</dbReference>
<keyword evidence="4 6" id="KW-0325">Glycoprotein</keyword>
<dbReference type="InterPro" id="IPR001548">
    <property type="entry name" value="Peptidase_M2"/>
</dbReference>
<dbReference type="GO" id="GO:0046872">
    <property type="term" value="F:metal ion binding"/>
    <property type="evidence" value="ECO:0007669"/>
    <property type="project" value="UniProtKB-KW"/>
</dbReference>
<comment type="caution">
    <text evidence="13">Lacks conserved residue(s) required for the propagation of feature annotation.</text>
</comment>
<evidence type="ECO:0000313" key="16">
    <source>
        <dbReference type="EMBL" id="KAK4299128.1"/>
    </source>
</evidence>
<dbReference type="EC" id="3.4.-.-" evidence="14"/>
<feature type="glycosylation site" description="N-linked (GlcNAc...) asparagine; partial" evidence="6">
    <location>
        <position position="206"/>
    </location>
</feature>
<feature type="binding site" evidence="9">
    <location>
        <position position="516"/>
    </location>
    <ligand>
        <name>Zn(2+)</name>
        <dbReference type="ChEBI" id="CHEBI:29105"/>
        <label>1</label>
        <note>catalytic</note>
    </ligand>
</feature>
<dbReference type="GO" id="GO:0006508">
    <property type="term" value="P:proteolysis"/>
    <property type="evidence" value="ECO:0007669"/>
    <property type="project" value="UniProtKB-KW"/>
</dbReference>
<dbReference type="Gene3D" id="1.10.1370.30">
    <property type="match status" value="1"/>
</dbReference>
<feature type="disulfide bond" evidence="10">
    <location>
        <begin position="663"/>
        <end position="678"/>
    </location>
</feature>
<dbReference type="EMBL" id="JAWZYT010003294">
    <property type="protein sequence ID" value="KAK4299128.1"/>
    <property type="molecule type" value="Genomic_DNA"/>
</dbReference>
<keyword evidence="9 14" id="KW-0862">Zinc</keyword>
<evidence type="ECO:0000256" key="11">
    <source>
        <dbReference type="PIRSR" id="PIRSR601548-5"/>
    </source>
</evidence>
<dbReference type="AlphaFoldDB" id="A0AAE1NZU7"/>
<evidence type="ECO:0000256" key="15">
    <source>
        <dbReference type="SAM" id="SignalP"/>
    </source>
</evidence>
<name>A0AAE1NZU7_9EUCA</name>
<evidence type="ECO:0000256" key="1">
    <source>
        <dbReference type="ARBA" id="ARBA00008139"/>
    </source>
</evidence>
<dbReference type="PROSITE" id="PS52011">
    <property type="entry name" value="PEPTIDASE_M2"/>
    <property type="match status" value="1"/>
</dbReference>
<feature type="binding site" evidence="9">
    <location>
        <position position="544"/>
    </location>
    <ligand>
        <name>Zn(2+)</name>
        <dbReference type="ChEBI" id="CHEBI:29105"/>
        <label>1</label>
        <note>catalytic</note>
    </ligand>
</feature>
<feature type="binding site" evidence="8">
    <location>
        <position position="647"/>
    </location>
    <ligand>
        <name>chloride</name>
        <dbReference type="ChEBI" id="CHEBI:17996"/>
        <label>1</label>
    </ligand>
</feature>
<keyword evidence="14" id="KW-0645">Protease</keyword>
<accession>A0AAE1NZU7</accession>
<evidence type="ECO:0000256" key="14">
    <source>
        <dbReference type="RuleBase" id="RU361144"/>
    </source>
</evidence>
<proteinExistence type="inferred from homology"/>
<comment type="caution">
    <text evidence="16">The sequence shown here is derived from an EMBL/GenBank/DDBJ whole genome shotgun (WGS) entry which is preliminary data.</text>
</comment>
<evidence type="ECO:0000256" key="13">
    <source>
        <dbReference type="PROSITE-ProRule" id="PRU01355"/>
    </source>
</evidence>
<evidence type="ECO:0000313" key="17">
    <source>
        <dbReference type="Proteomes" id="UP001292094"/>
    </source>
</evidence>
<evidence type="ECO:0000256" key="2">
    <source>
        <dbReference type="ARBA" id="ARBA00022729"/>
    </source>
</evidence>
<evidence type="ECO:0000256" key="10">
    <source>
        <dbReference type="PIRSR" id="PIRSR601548-4"/>
    </source>
</evidence>
<feature type="glycosylation site" description="N-linked (GlcNAc...) asparagine" evidence="11">
    <location>
        <position position="627"/>
    </location>
</feature>
<feature type="disulfide bond" evidence="10 13">
    <location>
        <begin position="482"/>
        <end position="500"/>
    </location>
</feature>
<comment type="cofactor">
    <cofactor evidence="14">
        <name>Zn(2+)</name>
        <dbReference type="ChEBI" id="CHEBI:29105"/>
    </cofactor>
    <text evidence="14">Binds 2 Zn(2+) ions per subunit.</text>
</comment>
<evidence type="ECO:0000256" key="6">
    <source>
        <dbReference type="PIRSR" id="PIRSR601548-10"/>
    </source>
</evidence>
<dbReference type="SUPFAM" id="SSF55486">
    <property type="entry name" value="Metalloproteases ('zincins'), catalytic domain"/>
    <property type="match status" value="2"/>
</dbReference>
<keyword evidence="14" id="KW-0121">Carboxypeptidase</keyword>
<evidence type="ECO:0000256" key="7">
    <source>
        <dbReference type="PIRSR" id="PIRSR601548-11"/>
    </source>
</evidence>
<feature type="active site" description="Proton acceptor 2" evidence="7">
    <location>
        <position position="517"/>
    </location>
</feature>
<organism evidence="16 17">
    <name type="scientific">Petrolisthes manimaculis</name>
    <dbReference type="NCBI Taxonomy" id="1843537"/>
    <lineage>
        <taxon>Eukaryota</taxon>
        <taxon>Metazoa</taxon>
        <taxon>Ecdysozoa</taxon>
        <taxon>Arthropoda</taxon>
        <taxon>Crustacea</taxon>
        <taxon>Multicrustacea</taxon>
        <taxon>Malacostraca</taxon>
        <taxon>Eumalacostraca</taxon>
        <taxon>Eucarida</taxon>
        <taxon>Decapoda</taxon>
        <taxon>Pleocyemata</taxon>
        <taxon>Anomura</taxon>
        <taxon>Galatheoidea</taxon>
        <taxon>Porcellanidae</taxon>
        <taxon>Petrolisthes</taxon>
    </lineage>
</organism>
<dbReference type="GO" id="GO:0008237">
    <property type="term" value="F:metallopeptidase activity"/>
    <property type="evidence" value="ECO:0007669"/>
    <property type="project" value="UniProtKB-KW"/>
</dbReference>
<dbReference type="PANTHER" id="PTHR10514">
    <property type="entry name" value="ANGIOTENSIN-CONVERTING ENZYME"/>
    <property type="match status" value="1"/>
</dbReference>
<evidence type="ECO:0000256" key="5">
    <source>
        <dbReference type="PIRSR" id="PIRSR601548-1"/>
    </source>
</evidence>
<protein>
    <recommendedName>
        <fullName evidence="14">Angiotensin-converting enzyme</fullName>
        <ecNumber evidence="14">3.4.-.-</ecNumber>
    </recommendedName>
</protein>
<keyword evidence="14" id="KW-0482">Metalloprotease</keyword>
<reference evidence="16" key="1">
    <citation type="submission" date="2023-11" db="EMBL/GenBank/DDBJ databases">
        <title>Genome assemblies of two species of porcelain crab, Petrolisthes cinctipes and Petrolisthes manimaculis (Anomura: Porcellanidae).</title>
        <authorList>
            <person name="Angst P."/>
        </authorList>
    </citation>
    <scope>NUCLEOTIDE SEQUENCE</scope>
    <source>
        <strain evidence="16">PB745_02</strain>
        <tissue evidence="16">Gill</tissue>
    </source>
</reference>
<feature type="active site" description="Proton acceptor 1" evidence="5">
    <location>
        <position position="517"/>
    </location>
</feature>
<dbReference type="Pfam" id="PF01401">
    <property type="entry name" value="Peptidase_M2"/>
    <property type="match status" value="2"/>
</dbReference>
<evidence type="ECO:0000256" key="3">
    <source>
        <dbReference type="ARBA" id="ARBA00023157"/>
    </source>
</evidence>
<dbReference type="PRINTS" id="PR00791">
    <property type="entry name" value="PEPDIPTASEA"/>
</dbReference>
<dbReference type="Proteomes" id="UP001292094">
    <property type="component" value="Unassembled WGS sequence"/>
</dbReference>
<feature type="glycosylation site" description="N-linked (GlcNAc...) asparagine" evidence="11">
    <location>
        <position position="206"/>
    </location>
</feature>
<evidence type="ECO:0000256" key="9">
    <source>
        <dbReference type="PIRSR" id="PIRSR601548-3"/>
    </source>
</evidence>
<feature type="binding site" evidence="9">
    <location>
        <position position="520"/>
    </location>
    <ligand>
        <name>Zn(2+)</name>
        <dbReference type="ChEBI" id="CHEBI:29105"/>
        <label>1</label>
        <note>catalytic</note>
    </ligand>
</feature>
<dbReference type="CDD" id="cd06461">
    <property type="entry name" value="M2_ACE"/>
    <property type="match status" value="1"/>
</dbReference>
<feature type="active site" description="Proton donor 1" evidence="5">
    <location>
        <position position="638"/>
    </location>
</feature>
<keyword evidence="3 10" id="KW-1015">Disulfide bond</keyword>
<feature type="binding site" evidence="12">
    <location>
        <position position="520"/>
    </location>
    <ligand>
        <name>Zn(2+)</name>
        <dbReference type="ChEBI" id="CHEBI:29105"/>
        <label>2</label>
        <note>catalytic</note>
    </ligand>
</feature>
<evidence type="ECO:0000256" key="4">
    <source>
        <dbReference type="ARBA" id="ARBA00023180"/>
    </source>
</evidence>
<keyword evidence="2 15" id="KW-0732">Signal</keyword>